<keyword evidence="1" id="KW-0175">Coiled coil</keyword>
<evidence type="ECO:0000313" key="2">
    <source>
        <dbReference type="EMBL" id="ESO99337.1"/>
    </source>
</evidence>
<dbReference type="KEGG" id="lgi:LOTGIDRAFT_158423"/>
<dbReference type="AlphaFoldDB" id="V4AQ66"/>
<protein>
    <submittedName>
        <fullName evidence="2">Uncharacterized protein</fullName>
    </submittedName>
</protein>
<evidence type="ECO:0000313" key="3">
    <source>
        <dbReference type="Proteomes" id="UP000030746"/>
    </source>
</evidence>
<dbReference type="Proteomes" id="UP000030746">
    <property type="component" value="Unassembled WGS sequence"/>
</dbReference>
<accession>V4AQ66</accession>
<gene>
    <name evidence="2" type="ORF">LOTGIDRAFT_158423</name>
</gene>
<dbReference type="GeneID" id="20237730"/>
<reference evidence="2 3" key="1">
    <citation type="journal article" date="2013" name="Nature">
        <title>Insights into bilaterian evolution from three spiralian genomes.</title>
        <authorList>
            <person name="Simakov O."/>
            <person name="Marletaz F."/>
            <person name="Cho S.J."/>
            <person name="Edsinger-Gonzales E."/>
            <person name="Havlak P."/>
            <person name="Hellsten U."/>
            <person name="Kuo D.H."/>
            <person name="Larsson T."/>
            <person name="Lv J."/>
            <person name="Arendt D."/>
            <person name="Savage R."/>
            <person name="Osoegawa K."/>
            <person name="de Jong P."/>
            <person name="Grimwood J."/>
            <person name="Chapman J.A."/>
            <person name="Shapiro H."/>
            <person name="Aerts A."/>
            <person name="Otillar R.P."/>
            <person name="Terry A.Y."/>
            <person name="Boore J.L."/>
            <person name="Grigoriev I.V."/>
            <person name="Lindberg D.R."/>
            <person name="Seaver E.C."/>
            <person name="Weisblat D.A."/>
            <person name="Putnam N.H."/>
            <person name="Rokhsar D.S."/>
        </authorList>
    </citation>
    <scope>NUCLEOTIDE SEQUENCE [LARGE SCALE GENOMIC DNA]</scope>
</reference>
<dbReference type="RefSeq" id="XP_009049828.1">
    <property type="nucleotide sequence ID" value="XM_009051580.1"/>
</dbReference>
<dbReference type="EMBL" id="KB201037">
    <property type="protein sequence ID" value="ESO99337.1"/>
    <property type="molecule type" value="Genomic_DNA"/>
</dbReference>
<keyword evidence="3" id="KW-1185">Reference proteome</keyword>
<evidence type="ECO:0000256" key="1">
    <source>
        <dbReference type="SAM" id="Coils"/>
    </source>
</evidence>
<sequence length="487" mass="56429">MANKFGLDSLHLDTKKSNTTAWINIAKLYFVEQIGDTLQEQLLNVVDKTQLQPLSSLISNLDDKITKQKIDLKQLIANINPGISEDKLTTLESKLIDNSEIQKQIVGIKQQLLNVVDKTQLENLKSFISKLDDKITKQKIDLKQLIDNIKPGISEDTWQKESTALETKFKTELQKELTNIKQQIENILIIVKVDSIFFTQKSETSNQFNAHKVLQFINGRENVEAKEFEINDENTKVFPHLYEIKTNGKYIDRFRMLILPDNEDEVFGLGKFHMMLETETPPSKFAPHNCKRGIRLGFIFTQLTFLSYKKKKSLVIKEIEDNYEQVWKTCRDDNAVTQVSPLKLNVFSSISDAGLFAWDCKTYSESETRKAIPYACTLINLEKLRKMLDRTNNLFPDLMNVPEEFYDKLMKIVEIFVGTDCIDQMLKYLRQYDRKRLILISHNGSNFDNWIVLKNVKKLTQCPLKTPRGIISLPLSNPYTDEDLQKK</sequence>
<name>V4AQ66_LOTGI</name>
<organism evidence="2 3">
    <name type="scientific">Lottia gigantea</name>
    <name type="common">Giant owl limpet</name>
    <dbReference type="NCBI Taxonomy" id="225164"/>
    <lineage>
        <taxon>Eukaryota</taxon>
        <taxon>Metazoa</taxon>
        <taxon>Spiralia</taxon>
        <taxon>Lophotrochozoa</taxon>
        <taxon>Mollusca</taxon>
        <taxon>Gastropoda</taxon>
        <taxon>Patellogastropoda</taxon>
        <taxon>Lottioidea</taxon>
        <taxon>Lottiidae</taxon>
        <taxon>Lottia</taxon>
    </lineage>
</organism>
<proteinExistence type="predicted"/>
<dbReference type="HOGENOM" id="CLU_023431_6_3_1"/>
<feature type="coiled-coil region" evidence="1">
    <location>
        <begin position="128"/>
        <end position="190"/>
    </location>
</feature>
<dbReference type="CTD" id="20237730"/>